<evidence type="ECO:0000256" key="2">
    <source>
        <dbReference type="SAM" id="MobiDB-lite"/>
    </source>
</evidence>
<keyword evidence="3" id="KW-0472">Membrane</keyword>
<reference evidence="5" key="1">
    <citation type="submission" date="2015-09" db="EMBL/GenBank/DDBJ databases">
        <authorList>
            <consortium name="Pathogen Informatics"/>
        </authorList>
    </citation>
    <scope>NUCLEOTIDE SEQUENCE [LARGE SCALE GENOMIC DNA]</scope>
    <source>
        <strain evidence="5">Lake Konstanz</strain>
    </source>
</reference>
<dbReference type="InterPro" id="IPR051553">
    <property type="entry name" value="Ran_GTPase-activating"/>
</dbReference>
<feature type="region of interest" description="Disordered" evidence="2">
    <location>
        <begin position="423"/>
        <end position="451"/>
    </location>
</feature>
<dbReference type="Proteomes" id="UP000051952">
    <property type="component" value="Unassembled WGS sequence"/>
</dbReference>
<dbReference type="EMBL" id="CYKH01001237">
    <property type="protein sequence ID" value="CUG86073.1"/>
    <property type="molecule type" value="Genomic_DNA"/>
</dbReference>
<dbReference type="Pfam" id="PF13540">
    <property type="entry name" value="RCC1_2"/>
    <property type="match status" value="1"/>
</dbReference>
<name>A0A0S4J7L2_BODSA</name>
<keyword evidence="5" id="KW-1185">Reference proteome</keyword>
<organism evidence="4 5">
    <name type="scientific">Bodo saltans</name>
    <name type="common">Flagellated protozoan</name>
    <dbReference type="NCBI Taxonomy" id="75058"/>
    <lineage>
        <taxon>Eukaryota</taxon>
        <taxon>Discoba</taxon>
        <taxon>Euglenozoa</taxon>
        <taxon>Kinetoplastea</taxon>
        <taxon>Metakinetoplastina</taxon>
        <taxon>Eubodonida</taxon>
        <taxon>Bodonidae</taxon>
        <taxon>Bodo</taxon>
    </lineage>
</organism>
<keyword evidence="3" id="KW-0812">Transmembrane</keyword>
<dbReference type="PROSITE" id="PS50012">
    <property type="entry name" value="RCC1_3"/>
    <property type="match status" value="5"/>
</dbReference>
<evidence type="ECO:0000313" key="5">
    <source>
        <dbReference type="Proteomes" id="UP000051952"/>
    </source>
</evidence>
<feature type="repeat" description="RCC1" evidence="1">
    <location>
        <begin position="62"/>
        <end position="113"/>
    </location>
</feature>
<dbReference type="Pfam" id="PF00415">
    <property type="entry name" value="RCC1"/>
    <property type="match status" value="2"/>
</dbReference>
<feature type="transmembrane region" description="Helical" evidence="3">
    <location>
        <begin position="458"/>
        <end position="481"/>
    </location>
</feature>
<protein>
    <submittedName>
        <fullName evidence="4">Regulator of chromosomal condensation, putative</fullName>
    </submittedName>
</protein>
<proteinExistence type="predicted"/>
<dbReference type="InterPro" id="IPR009091">
    <property type="entry name" value="RCC1/BLIP-II"/>
</dbReference>
<dbReference type="OrthoDB" id="10253607at2759"/>
<evidence type="ECO:0000256" key="3">
    <source>
        <dbReference type="SAM" id="Phobius"/>
    </source>
</evidence>
<keyword evidence="3" id="KW-1133">Transmembrane helix</keyword>
<dbReference type="PRINTS" id="PR00633">
    <property type="entry name" value="RCCNDNSATION"/>
</dbReference>
<feature type="repeat" description="RCC1" evidence="1">
    <location>
        <begin position="11"/>
        <end position="61"/>
    </location>
</feature>
<dbReference type="SUPFAM" id="SSF50985">
    <property type="entry name" value="RCC1/BLIP-II"/>
    <property type="match status" value="1"/>
</dbReference>
<dbReference type="Gene3D" id="2.130.10.30">
    <property type="entry name" value="Regulator of chromosome condensation 1/beta-lactamase-inhibitor protein II"/>
    <property type="match status" value="2"/>
</dbReference>
<feature type="repeat" description="RCC1" evidence="1">
    <location>
        <begin position="114"/>
        <end position="164"/>
    </location>
</feature>
<dbReference type="OMA" id="CTDDHLL"/>
<gene>
    <name evidence="4" type="ORF">BSAL_06455</name>
</gene>
<accession>A0A0S4J7L2</accession>
<dbReference type="AlphaFoldDB" id="A0A0S4J7L2"/>
<feature type="compositionally biased region" description="Polar residues" evidence="2">
    <location>
        <begin position="433"/>
        <end position="447"/>
    </location>
</feature>
<dbReference type="VEuPathDB" id="TriTrypDB:BSAL_06455"/>
<feature type="repeat" description="RCC1" evidence="1">
    <location>
        <begin position="165"/>
        <end position="219"/>
    </location>
</feature>
<feature type="repeat" description="RCC1" evidence="1">
    <location>
        <begin position="313"/>
        <end position="364"/>
    </location>
</feature>
<dbReference type="PROSITE" id="PS00626">
    <property type="entry name" value="RCC1_2"/>
    <property type="match status" value="2"/>
</dbReference>
<evidence type="ECO:0000313" key="4">
    <source>
        <dbReference type="EMBL" id="CUG86073.1"/>
    </source>
</evidence>
<sequence>MKYTCVAVVMPFVATTGSNVYGQLGRRTSEQRSNSFCIVELDADITHVSCGQFHTVALTTGHRLIGWGRNSEGQLGFSSDVPSIQEPELLLSPEWSIGKVCCGEAFTMFLTLDGEVYVFGAGSCGQLGQGASSVSSLVPLQVHLSEAICEIFCGARSCFALSVSGNVFAWGESVSGIFGSPYVTTPLVLQPTKLSLGPQKTRITSIAASDSFAVYITSTCDAVVSGNNAQGQLVGVESSSTMSWRQLKIPHCIRHIACGTNHLVALLANGRVVHSGASSLSSSKGGTFQSIAIDRCCGVAAGRNRSFFLQSDGGLMCCGKNKDGQLGLASFSDAQIITPVMLPHGHHAVAVACGGRHTAVLLNCENSERDGDADKGIMNLIPMEDETLSDDEPLRSMRTVSFGRWDEDISSVSFYRAPSFKVGSPNPGVESQHAGSSSGHTPSSQHGSSRDDGDYDAFLLAKAVIAITVVVVVAGGLGWIAGKRWSSRKS</sequence>
<dbReference type="PANTHER" id="PTHR45982:SF1">
    <property type="entry name" value="REGULATOR OF CHROMOSOME CONDENSATION"/>
    <property type="match status" value="1"/>
</dbReference>
<dbReference type="PANTHER" id="PTHR45982">
    <property type="entry name" value="REGULATOR OF CHROMOSOME CONDENSATION"/>
    <property type="match status" value="1"/>
</dbReference>
<dbReference type="InterPro" id="IPR000408">
    <property type="entry name" value="Reg_chr_condens"/>
</dbReference>
<evidence type="ECO:0000256" key="1">
    <source>
        <dbReference type="PROSITE-ProRule" id="PRU00235"/>
    </source>
</evidence>